<keyword evidence="1" id="KW-0472">Membrane</keyword>
<gene>
    <name evidence="2" type="ORF">H310_09934</name>
</gene>
<organism evidence="2">
    <name type="scientific">Aphanomyces invadans</name>
    <dbReference type="NCBI Taxonomy" id="157072"/>
    <lineage>
        <taxon>Eukaryota</taxon>
        <taxon>Sar</taxon>
        <taxon>Stramenopiles</taxon>
        <taxon>Oomycota</taxon>
        <taxon>Saprolegniomycetes</taxon>
        <taxon>Saprolegniales</taxon>
        <taxon>Verrucalvaceae</taxon>
        <taxon>Aphanomyces</taxon>
    </lineage>
</organism>
<dbReference type="RefSeq" id="XP_008874375.1">
    <property type="nucleotide sequence ID" value="XM_008876153.1"/>
</dbReference>
<sequence>MAMTLVEQLAFDVASIMIGWLPNAVLSLAVHNVLLTLNVIVYSISIGRLLWFKVAATSVVEPPHVPQHYNTLPLDASMEKSQPSPIDNATPHVGFVPVGTPGTTTTASELNPPAVDAPTTLWTETKANFVLACPLVRPGALGLKRRPTDSP</sequence>
<evidence type="ECO:0000256" key="1">
    <source>
        <dbReference type="SAM" id="Phobius"/>
    </source>
</evidence>
<protein>
    <submittedName>
        <fullName evidence="2">Uncharacterized protein</fullName>
    </submittedName>
</protein>
<evidence type="ECO:0000313" key="2">
    <source>
        <dbReference type="EMBL" id="ETV97129.1"/>
    </source>
</evidence>
<dbReference type="GeneID" id="20086984"/>
<dbReference type="EMBL" id="KI913974">
    <property type="protein sequence ID" value="ETV97129.1"/>
    <property type="molecule type" value="Genomic_DNA"/>
</dbReference>
<accession>A0A024TSY8</accession>
<keyword evidence="1" id="KW-1133">Transmembrane helix</keyword>
<proteinExistence type="predicted"/>
<reference evidence="2" key="1">
    <citation type="submission" date="2013-12" db="EMBL/GenBank/DDBJ databases">
        <title>The Genome Sequence of Aphanomyces invadans NJM9701.</title>
        <authorList>
            <consortium name="The Broad Institute Genomics Platform"/>
            <person name="Russ C."/>
            <person name="Tyler B."/>
            <person name="van West P."/>
            <person name="Dieguez-Uribeondo J."/>
            <person name="Young S.K."/>
            <person name="Zeng Q."/>
            <person name="Gargeya S."/>
            <person name="Fitzgerald M."/>
            <person name="Abouelleil A."/>
            <person name="Alvarado L."/>
            <person name="Chapman S.B."/>
            <person name="Gainer-Dewar J."/>
            <person name="Goldberg J."/>
            <person name="Griggs A."/>
            <person name="Gujja S."/>
            <person name="Hansen M."/>
            <person name="Howarth C."/>
            <person name="Imamovic A."/>
            <person name="Ireland A."/>
            <person name="Larimer J."/>
            <person name="McCowan C."/>
            <person name="Murphy C."/>
            <person name="Pearson M."/>
            <person name="Poon T.W."/>
            <person name="Priest M."/>
            <person name="Roberts A."/>
            <person name="Saif S."/>
            <person name="Shea T."/>
            <person name="Sykes S."/>
            <person name="Wortman J."/>
            <person name="Nusbaum C."/>
            <person name="Birren B."/>
        </authorList>
    </citation>
    <scope>NUCLEOTIDE SEQUENCE [LARGE SCALE GENOMIC DNA]</scope>
    <source>
        <strain evidence="2">NJM9701</strain>
    </source>
</reference>
<dbReference type="VEuPathDB" id="FungiDB:H310_09934"/>
<name>A0A024TSY8_9STRA</name>
<keyword evidence="1" id="KW-0812">Transmembrane</keyword>
<dbReference type="AlphaFoldDB" id="A0A024TSY8"/>
<feature type="transmembrane region" description="Helical" evidence="1">
    <location>
        <begin position="20"/>
        <end position="44"/>
    </location>
</feature>